<dbReference type="InterPro" id="IPR029063">
    <property type="entry name" value="SAM-dependent_MTases_sf"/>
</dbReference>
<dbReference type="OrthoDB" id="9790457at2"/>
<keyword evidence="1" id="KW-1133">Transmembrane helix</keyword>
<dbReference type="Pfam" id="PF13489">
    <property type="entry name" value="Methyltransf_23"/>
    <property type="match status" value="1"/>
</dbReference>
<dbReference type="Gene3D" id="3.40.50.150">
    <property type="entry name" value="Vaccinia Virus protein VP39"/>
    <property type="match status" value="1"/>
</dbReference>
<dbReference type="AlphaFoldDB" id="A0A4P6L8L1"/>
<keyword evidence="1" id="KW-0812">Transmembrane</keyword>
<keyword evidence="2" id="KW-0808">Transferase</keyword>
<protein>
    <submittedName>
        <fullName evidence="2">Class I SAM-dependent methyltransferase</fullName>
    </submittedName>
</protein>
<dbReference type="EMBL" id="CP035913">
    <property type="protein sequence ID" value="QBE67338.1"/>
    <property type="molecule type" value="Genomic_DNA"/>
</dbReference>
<dbReference type="CDD" id="cd02440">
    <property type="entry name" value="AdoMet_MTases"/>
    <property type="match status" value="1"/>
</dbReference>
<feature type="transmembrane region" description="Helical" evidence="1">
    <location>
        <begin position="259"/>
        <end position="280"/>
    </location>
</feature>
<name>A0A4P6L8L1_9BURK</name>
<gene>
    <name evidence="2" type="ORF">EWM63_17645</name>
</gene>
<evidence type="ECO:0000256" key="1">
    <source>
        <dbReference type="SAM" id="Phobius"/>
    </source>
</evidence>
<dbReference type="Proteomes" id="UP000290637">
    <property type="component" value="Chromosome"/>
</dbReference>
<keyword evidence="1" id="KW-0472">Membrane</keyword>
<dbReference type="GO" id="GO:0032259">
    <property type="term" value="P:methylation"/>
    <property type="evidence" value="ECO:0007669"/>
    <property type="project" value="UniProtKB-KW"/>
</dbReference>
<reference evidence="2 3" key="1">
    <citation type="submission" date="2019-02" db="EMBL/GenBank/DDBJ databases">
        <title>Draft Genome Sequences of Six Type Strains of the Genus Massilia.</title>
        <authorList>
            <person name="Miess H."/>
            <person name="Frediansyhah A."/>
            <person name="Gross H."/>
        </authorList>
    </citation>
    <scope>NUCLEOTIDE SEQUENCE [LARGE SCALE GENOMIC DNA]</scope>
    <source>
        <strain evidence="2 3">DSM 17473</strain>
    </source>
</reference>
<dbReference type="KEGG" id="plue:EWM63_17645"/>
<dbReference type="SUPFAM" id="SSF53335">
    <property type="entry name" value="S-adenosyl-L-methionine-dependent methyltransferases"/>
    <property type="match status" value="1"/>
</dbReference>
<dbReference type="GO" id="GO:0008168">
    <property type="term" value="F:methyltransferase activity"/>
    <property type="evidence" value="ECO:0007669"/>
    <property type="project" value="UniProtKB-KW"/>
</dbReference>
<dbReference type="PANTHER" id="PTHR43861">
    <property type="entry name" value="TRANS-ACONITATE 2-METHYLTRANSFERASE-RELATED"/>
    <property type="match status" value="1"/>
</dbReference>
<sequence length="283" mass="30885">MKCIVCDGTVQQGLRPWHAQCNTCRYESAALQVSINEAQAHAAIDEAAREASLKMLRMENFREIVQLARTHGAPGARRLLDVGSAHGWFLEAAAPHFDVLGIEPDAAVGSKAAARGLPVRPGYFPAALAPDETFDAIVFNDVIEHIPDIRSAIAACHARLNPGGILVLNLPNSRGFFYRLSKWLTRAGLPGAFERMWQKSLPSPHLHYFDPANLTSLLQGAGFTHVHSAELAALRADGLKERLAYVGKPNPVKLNTQYLAIRAMIPLLGLFPSDIIVGIYRRG</sequence>
<accession>A0A4P6L8L1</accession>
<proteinExistence type="predicted"/>
<keyword evidence="2" id="KW-0489">Methyltransferase</keyword>
<keyword evidence="3" id="KW-1185">Reference proteome</keyword>
<evidence type="ECO:0000313" key="2">
    <source>
        <dbReference type="EMBL" id="QBE67338.1"/>
    </source>
</evidence>
<organism evidence="2 3">
    <name type="scientific">Pseudoduganella lutea</name>
    <dbReference type="NCBI Taxonomy" id="321985"/>
    <lineage>
        <taxon>Bacteria</taxon>
        <taxon>Pseudomonadati</taxon>
        <taxon>Pseudomonadota</taxon>
        <taxon>Betaproteobacteria</taxon>
        <taxon>Burkholderiales</taxon>
        <taxon>Oxalobacteraceae</taxon>
        <taxon>Telluria group</taxon>
        <taxon>Pseudoduganella</taxon>
    </lineage>
</organism>
<evidence type="ECO:0000313" key="3">
    <source>
        <dbReference type="Proteomes" id="UP000290637"/>
    </source>
</evidence>